<dbReference type="EMBL" id="SNRW01000697">
    <property type="protein sequence ID" value="KAA6399709.1"/>
    <property type="molecule type" value="Genomic_DNA"/>
</dbReference>
<evidence type="ECO:0000256" key="3">
    <source>
        <dbReference type="ARBA" id="ARBA00011890"/>
    </source>
</evidence>
<evidence type="ECO:0000256" key="6">
    <source>
        <dbReference type="ARBA" id="ARBA00022679"/>
    </source>
</evidence>
<reference evidence="8 9" key="1">
    <citation type="submission" date="2019-03" db="EMBL/GenBank/DDBJ databases">
        <title>Single cell metagenomics reveals metabolic interactions within the superorganism composed of flagellate Streblomastix strix and complex community of Bacteroidetes bacteria on its surface.</title>
        <authorList>
            <person name="Treitli S.C."/>
            <person name="Kolisko M."/>
            <person name="Husnik F."/>
            <person name="Keeling P."/>
            <person name="Hampl V."/>
        </authorList>
    </citation>
    <scope>NUCLEOTIDE SEQUENCE [LARGE SCALE GENOMIC DNA]</scope>
    <source>
        <strain evidence="8">ST1C</strain>
    </source>
</reference>
<dbReference type="PANTHER" id="PTHR11579">
    <property type="entry name" value="PROTEIN-L-ISOASPARTATE O-METHYLTRANSFERASE"/>
    <property type="match status" value="1"/>
</dbReference>
<gene>
    <name evidence="8" type="ORF">EZS28_004761</name>
</gene>
<proteinExistence type="inferred from homology"/>
<name>A0A5J4WZT9_9EUKA</name>
<organism evidence="8 9">
    <name type="scientific">Streblomastix strix</name>
    <dbReference type="NCBI Taxonomy" id="222440"/>
    <lineage>
        <taxon>Eukaryota</taxon>
        <taxon>Metamonada</taxon>
        <taxon>Preaxostyla</taxon>
        <taxon>Oxymonadida</taxon>
        <taxon>Streblomastigidae</taxon>
        <taxon>Streblomastix</taxon>
    </lineage>
</organism>
<evidence type="ECO:0000256" key="5">
    <source>
        <dbReference type="ARBA" id="ARBA00022603"/>
    </source>
</evidence>
<evidence type="ECO:0000313" key="8">
    <source>
        <dbReference type="EMBL" id="KAA6399709.1"/>
    </source>
</evidence>
<dbReference type="GO" id="GO:0004719">
    <property type="term" value="F:protein-L-isoaspartate (D-aspartate) O-methyltransferase activity"/>
    <property type="evidence" value="ECO:0007669"/>
    <property type="project" value="UniProtKB-EC"/>
</dbReference>
<dbReference type="Proteomes" id="UP000324800">
    <property type="component" value="Unassembled WGS sequence"/>
</dbReference>
<dbReference type="PANTHER" id="PTHR11579:SF0">
    <property type="entry name" value="PROTEIN-L-ISOASPARTATE(D-ASPARTATE) O-METHYLTRANSFERASE"/>
    <property type="match status" value="1"/>
</dbReference>
<keyword evidence="5" id="KW-0489">Methyltransferase</keyword>
<evidence type="ECO:0000256" key="2">
    <source>
        <dbReference type="ARBA" id="ARBA00005369"/>
    </source>
</evidence>
<sequence length="109" mass="12679">MCLCLFSQTNKVREIEELGVRVRIHVYKSNNGLVEGLQIRRVIRDEAIRETMLAIDRGIFINEDQKLWQYEDRALPLGYNSTISAPHIHSLGLRVMYLGLKDRLNVKIL</sequence>
<dbReference type="Pfam" id="PF01135">
    <property type="entry name" value="PCMT"/>
    <property type="match status" value="1"/>
</dbReference>
<dbReference type="OrthoDB" id="73890at2759"/>
<evidence type="ECO:0000256" key="4">
    <source>
        <dbReference type="ARBA" id="ARBA00022490"/>
    </source>
</evidence>
<evidence type="ECO:0000256" key="1">
    <source>
        <dbReference type="ARBA" id="ARBA00004496"/>
    </source>
</evidence>
<dbReference type="InterPro" id="IPR029063">
    <property type="entry name" value="SAM-dependent_MTases_sf"/>
</dbReference>
<dbReference type="AlphaFoldDB" id="A0A5J4WZT9"/>
<feature type="non-terminal residue" evidence="8">
    <location>
        <position position="109"/>
    </location>
</feature>
<comment type="caution">
    <text evidence="8">The sequence shown here is derived from an EMBL/GenBank/DDBJ whole genome shotgun (WGS) entry which is preliminary data.</text>
</comment>
<comment type="subcellular location">
    <subcellularLocation>
        <location evidence="1">Cytoplasm</location>
    </subcellularLocation>
</comment>
<evidence type="ECO:0000313" key="9">
    <source>
        <dbReference type="Proteomes" id="UP000324800"/>
    </source>
</evidence>
<dbReference type="GO" id="GO:0032259">
    <property type="term" value="P:methylation"/>
    <property type="evidence" value="ECO:0007669"/>
    <property type="project" value="UniProtKB-KW"/>
</dbReference>
<keyword evidence="7" id="KW-0949">S-adenosyl-L-methionine</keyword>
<dbReference type="InterPro" id="IPR000682">
    <property type="entry name" value="PCMT"/>
</dbReference>
<evidence type="ECO:0000256" key="7">
    <source>
        <dbReference type="ARBA" id="ARBA00022691"/>
    </source>
</evidence>
<protein>
    <recommendedName>
        <fullName evidence="3">protein-L-isoaspartate(D-aspartate) O-methyltransferase</fullName>
        <ecNumber evidence="3">2.1.1.77</ecNumber>
    </recommendedName>
</protein>
<keyword evidence="4" id="KW-0963">Cytoplasm</keyword>
<dbReference type="EC" id="2.1.1.77" evidence="3"/>
<keyword evidence="6" id="KW-0808">Transferase</keyword>
<dbReference type="Gene3D" id="3.40.50.150">
    <property type="entry name" value="Vaccinia Virus protein VP39"/>
    <property type="match status" value="1"/>
</dbReference>
<comment type="similarity">
    <text evidence="2">Belongs to the methyltransferase superfamily. L-isoaspartyl/D-aspartyl protein methyltransferase family.</text>
</comment>
<accession>A0A5J4WZT9</accession>
<dbReference type="GO" id="GO:0005737">
    <property type="term" value="C:cytoplasm"/>
    <property type="evidence" value="ECO:0007669"/>
    <property type="project" value="UniProtKB-SubCell"/>
</dbReference>